<protein>
    <submittedName>
        <fullName evidence="2">Uncharacterized protein</fullName>
    </submittedName>
</protein>
<dbReference type="AlphaFoldDB" id="A0A6J4IEX8"/>
<feature type="non-terminal residue" evidence="2">
    <location>
        <position position="1"/>
    </location>
</feature>
<proteinExistence type="predicted"/>
<organism evidence="2">
    <name type="scientific">uncultured Acidimicrobiales bacterium</name>
    <dbReference type="NCBI Taxonomy" id="310071"/>
    <lineage>
        <taxon>Bacteria</taxon>
        <taxon>Bacillati</taxon>
        <taxon>Actinomycetota</taxon>
        <taxon>Acidimicrobiia</taxon>
        <taxon>Acidimicrobiales</taxon>
        <taxon>environmental samples</taxon>
    </lineage>
</organism>
<reference evidence="2" key="1">
    <citation type="submission" date="2020-02" db="EMBL/GenBank/DDBJ databases">
        <authorList>
            <person name="Meier V. D."/>
        </authorList>
    </citation>
    <scope>NUCLEOTIDE SEQUENCE</scope>
    <source>
        <strain evidence="2">AVDCRST_MAG76</strain>
    </source>
</reference>
<evidence type="ECO:0000313" key="2">
    <source>
        <dbReference type="EMBL" id="CAA9249048.1"/>
    </source>
</evidence>
<accession>A0A6J4IEX8</accession>
<name>A0A6J4IEX8_9ACTN</name>
<evidence type="ECO:0000256" key="1">
    <source>
        <dbReference type="SAM" id="MobiDB-lite"/>
    </source>
</evidence>
<dbReference type="EMBL" id="CADCSZ010000136">
    <property type="protein sequence ID" value="CAA9249048.1"/>
    <property type="molecule type" value="Genomic_DNA"/>
</dbReference>
<sequence>WARTACGPAALHVPTGLLAPSPRRPVDEHRVSERLSRRRDVRRQEALRRARSPAAATDVQAKLSGARSGPLPSRCSESCWWPLGPERAEPGSLGHCVRTLVRYP</sequence>
<feature type="compositionally biased region" description="Basic and acidic residues" evidence="1">
    <location>
        <begin position="24"/>
        <end position="35"/>
    </location>
</feature>
<feature type="non-terminal residue" evidence="2">
    <location>
        <position position="104"/>
    </location>
</feature>
<gene>
    <name evidence="2" type="ORF">AVDCRST_MAG76-2180</name>
</gene>
<feature type="region of interest" description="Disordered" evidence="1">
    <location>
        <begin position="12"/>
        <end position="74"/>
    </location>
</feature>